<dbReference type="EMBL" id="VSSQ01134432">
    <property type="protein sequence ID" value="MPN59894.1"/>
    <property type="molecule type" value="Genomic_DNA"/>
</dbReference>
<dbReference type="AlphaFoldDB" id="A0A645JHS6"/>
<organism evidence="1">
    <name type="scientific">bioreactor metagenome</name>
    <dbReference type="NCBI Taxonomy" id="1076179"/>
    <lineage>
        <taxon>unclassified sequences</taxon>
        <taxon>metagenomes</taxon>
        <taxon>ecological metagenomes</taxon>
    </lineage>
</organism>
<sequence>MDVVRRIQLAKERFFRPAIDGYLPHVRKFQHAQGVLRRVLQLNVARNGGHRDELEGLQVLRQQNGDRVVHAGVAVQQHRLLVHARSPPLP</sequence>
<reference evidence="1" key="1">
    <citation type="submission" date="2019-08" db="EMBL/GenBank/DDBJ databases">
        <authorList>
            <person name="Kucharzyk K."/>
            <person name="Murdoch R.W."/>
            <person name="Higgins S."/>
            <person name="Loffler F."/>
        </authorList>
    </citation>
    <scope>NUCLEOTIDE SEQUENCE</scope>
</reference>
<gene>
    <name evidence="1" type="ORF">SDC9_207616</name>
</gene>
<comment type="caution">
    <text evidence="1">The sequence shown here is derived from an EMBL/GenBank/DDBJ whole genome shotgun (WGS) entry which is preliminary data.</text>
</comment>
<accession>A0A645JHS6</accession>
<name>A0A645JHS6_9ZZZZ</name>
<evidence type="ECO:0000313" key="1">
    <source>
        <dbReference type="EMBL" id="MPN59894.1"/>
    </source>
</evidence>
<protein>
    <submittedName>
        <fullName evidence="1">Uncharacterized protein</fullName>
    </submittedName>
</protein>
<proteinExistence type="predicted"/>